<keyword evidence="1" id="KW-1133">Transmembrane helix</keyword>
<sequence length="146" mass="15989">MLVVGSVGSPHPFAKGGILLLLSICVGVCVGKMVSVWLGLVLVMVYAGGMLVLFCYVCCLAPSCLFLPMSAWWFVGLLVGWLIFIDSLLYVRCWQSLPKKSAWKVCLAVDHYGLIPFLGCVLCLVLMGVCKMSQVEKGPLRLFRVK</sequence>
<evidence type="ECO:0000256" key="1">
    <source>
        <dbReference type="SAM" id="Phobius"/>
    </source>
</evidence>
<proteinExistence type="predicted"/>
<feature type="transmembrane region" description="Helical" evidence="1">
    <location>
        <begin position="111"/>
        <end position="130"/>
    </location>
</feature>
<evidence type="ECO:0000313" key="2">
    <source>
        <dbReference type="EMBL" id="QDH82320.1"/>
    </source>
</evidence>
<organism evidence="2">
    <name type="scientific">Anadara consociata</name>
    <dbReference type="NCBI Taxonomy" id="2592665"/>
    <lineage>
        <taxon>Eukaryota</taxon>
        <taxon>Metazoa</taxon>
        <taxon>Spiralia</taxon>
        <taxon>Lophotrochozoa</taxon>
        <taxon>Mollusca</taxon>
        <taxon>Bivalvia</taxon>
        <taxon>Autobranchia</taxon>
        <taxon>Pteriomorphia</taxon>
        <taxon>Arcoida</taxon>
        <taxon>Arcoidea</taxon>
        <taxon>Arcidae</taxon>
        <taxon>Anadara</taxon>
    </lineage>
</organism>
<keyword evidence="1" id="KW-0812">Transmembrane</keyword>
<keyword evidence="2" id="KW-0496">Mitochondrion</keyword>
<name>A0A7D0GH94_9BIVA</name>
<dbReference type="EMBL" id="MH535977">
    <property type="protein sequence ID" value="QDH82320.1"/>
    <property type="molecule type" value="Genomic_DNA"/>
</dbReference>
<protein>
    <submittedName>
        <fullName evidence="2">NADH dehydrogenase subunit 6</fullName>
    </submittedName>
</protein>
<dbReference type="AlphaFoldDB" id="A0A7D0GH94"/>
<feature type="transmembrane region" description="Helical" evidence="1">
    <location>
        <begin position="71"/>
        <end position="91"/>
    </location>
</feature>
<geneLocation type="mitochondrion" evidence="2"/>
<feature type="transmembrane region" description="Helical" evidence="1">
    <location>
        <begin position="12"/>
        <end position="30"/>
    </location>
</feature>
<feature type="transmembrane region" description="Helical" evidence="1">
    <location>
        <begin position="36"/>
        <end position="59"/>
    </location>
</feature>
<gene>
    <name evidence="2" type="primary">nad6</name>
</gene>
<keyword evidence="1" id="KW-0472">Membrane</keyword>
<reference evidence="2" key="1">
    <citation type="submission" date="2018-06" db="EMBL/GenBank/DDBJ databases">
        <authorList>
            <person name="Sun S."/>
            <person name="Li Q."/>
            <person name="Kong L."/>
            <person name="Yu H."/>
        </authorList>
    </citation>
    <scope>NUCLEOTIDE SEQUENCE</scope>
</reference>
<accession>A0A7D0GH94</accession>